<evidence type="ECO:0000313" key="2">
    <source>
        <dbReference type="Proteomes" id="UP000273044"/>
    </source>
</evidence>
<dbReference type="Proteomes" id="UP000273044">
    <property type="component" value="Chromosome"/>
</dbReference>
<dbReference type="PANTHER" id="PTHR28055">
    <property type="entry name" value="ALTERED INHERITANCE OF MITOCHONDRIA PROTEIN 41, MITOCHONDRIAL"/>
    <property type="match status" value="1"/>
</dbReference>
<evidence type="ECO:0000313" key="1">
    <source>
        <dbReference type="EMBL" id="VEH70152.1"/>
    </source>
</evidence>
<sequence>MAATKTRLKAELAKALRAKDEFTKSTIRMMLAAITVEEVAGKVARELSDGEELAVITKERRKRLDSAATYAEAGRPELAEKENAEAEFMAAYLPTPLTDEELEALVEAEVAKVRAAGETPTMKHMGALVKAVNAAAAGRAPGAEVAARVKAAILG</sequence>
<dbReference type="GO" id="GO:0016884">
    <property type="term" value="F:carbon-nitrogen ligase activity, with glutamine as amido-N-donor"/>
    <property type="evidence" value="ECO:0007669"/>
    <property type="project" value="InterPro"/>
</dbReference>
<dbReference type="Pfam" id="PF09424">
    <property type="entry name" value="YqeY"/>
    <property type="match status" value="1"/>
</dbReference>
<dbReference type="GeneID" id="64406912"/>
<dbReference type="InterPro" id="IPR042184">
    <property type="entry name" value="YqeY/Aim41_N"/>
</dbReference>
<dbReference type="PANTHER" id="PTHR28055:SF1">
    <property type="entry name" value="ALTERED INHERITANCE OF MITOCHONDRIA PROTEIN 41, MITOCHONDRIAL"/>
    <property type="match status" value="1"/>
</dbReference>
<keyword evidence="2" id="KW-1185">Reference proteome</keyword>
<name>A0A3S4VJ23_9ACTN</name>
<dbReference type="InterPro" id="IPR019004">
    <property type="entry name" value="YqeY/Aim41"/>
</dbReference>
<gene>
    <name evidence="1" type="primary">yqeY</name>
    <name evidence="1" type="ORF">NCTC12967_01440</name>
</gene>
<accession>A0A3S4VJ23</accession>
<dbReference type="EMBL" id="LR134406">
    <property type="protein sequence ID" value="VEH70152.1"/>
    <property type="molecule type" value="Genomic_DNA"/>
</dbReference>
<dbReference type="AlphaFoldDB" id="A0A3S4VJ23"/>
<dbReference type="SUPFAM" id="SSF89095">
    <property type="entry name" value="GatB/YqeY motif"/>
    <property type="match status" value="1"/>
</dbReference>
<proteinExistence type="predicted"/>
<dbReference type="InterPro" id="IPR023168">
    <property type="entry name" value="GatB_Yqey_C_2"/>
</dbReference>
<dbReference type="RefSeq" id="WP_061786998.1">
    <property type="nucleotide sequence ID" value="NZ_CAJZDL010000025.1"/>
</dbReference>
<reference evidence="1 2" key="1">
    <citation type="submission" date="2018-12" db="EMBL/GenBank/DDBJ databases">
        <authorList>
            <consortium name="Pathogen Informatics"/>
        </authorList>
    </citation>
    <scope>NUCLEOTIDE SEQUENCE [LARGE SCALE GENOMIC DNA]</scope>
    <source>
        <strain evidence="1 2">NCTC12967</strain>
    </source>
</reference>
<dbReference type="Gene3D" id="1.10.10.410">
    <property type="match status" value="1"/>
</dbReference>
<organism evidence="1 2">
    <name type="scientific">Arachnia propionica</name>
    <dbReference type="NCBI Taxonomy" id="1750"/>
    <lineage>
        <taxon>Bacteria</taxon>
        <taxon>Bacillati</taxon>
        <taxon>Actinomycetota</taxon>
        <taxon>Actinomycetes</taxon>
        <taxon>Propionibacteriales</taxon>
        <taxon>Propionibacteriaceae</taxon>
        <taxon>Arachnia</taxon>
    </lineage>
</organism>
<protein>
    <submittedName>
        <fullName evidence="1">Uncharacterized conserved protein</fullName>
    </submittedName>
</protein>
<dbReference type="InterPro" id="IPR003789">
    <property type="entry name" value="Asn/Gln_tRNA_amidoTrase-B-like"/>
</dbReference>
<dbReference type="Gene3D" id="1.10.1510.10">
    <property type="entry name" value="Uncharacterised protein YqeY/AIM41 PF09424, N-terminal domain"/>
    <property type="match status" value="1"/>
</dbReference>